<evidence type="ECO:0000313" key="2">
    <source>
        <dbReference type="EMBL" id="KAK8096082.1"/>
    </source>
</evidence>
<gene>
    <name evidence="2" type="ORF">PG999_014104</name>
</gene>
<feature type="region of interest" description="Disordered" evidence="1">
    <location>
        <begin position="190"/>
        <end position="240"/>
    </location>
</feature>
<keyword evidence="3" id="KW-1185">Reference proteome</keyword>
<evidence type="ECO:0000313" key="3">
    <source>
        <dbReference type="Proteomes" id="UP001392437"/>
    </source>
</evidence>
<feature type="compositionally biased region" description="Polar residues" evidence="1">
    <location>
        <begin position="208"/>
        <end position="217"/>
    </location>
</feature>
<comment type="caution">
    <text evidence="2">The sequence shown here is derived from an EMBL/GenBank/DDBJ whole genome shotgun (WGS) entry which is preliminary data.</text>
</comment>
<proteinExistence type="predicted"/>
<reference evidence="2 3" key="1">
    <citation type="submission" date="2023-01" db="EMBL/GenBank/DDBJ databases">
        <title>Analysis of 21 Apiospora genomes using comparative genomics revels a genus with tremendous synthesis potential of carbohydrate active enzymes and secondary metabolites.</title>
        <authorList>
            <person name="Sorensen T."/>
        </authorList>
    </citation>
    <scope>NUCLEOTIDE SEQUENCE [LARGE SCALE GENOMIC DNA]</scope>
    <source>
        <strain evidence="2 3">CBS 117206</strain>
    </source>
</reference>
<dbReference type="EMBL" id="JAQQWP010000011">
    <property type="protein sequence ID" value="KAK8096082.1"/>
    <property type="molecule type" value="Genomic_DNA"/>
</dbReference>
<organism evidence="2 3">
    <name type="scientific">Apiospora kogelbergensis</name>
    <dbReference type="NCBI Taxonomy" id="1337665"/>
    <lineage>
        <taxon>Eukaryota</taxon>
        <taxon>Fungi</taxon>
        <taxon>Dikarya</taxon>
        <taxon>Ascomycota</taxon>
        <taxon>Pezizomycotina</taxon>
        <taxon>Sordariomycetes</taxon>
        <taxon>Xylariomycetidae</taxon>
        <taxon>Amphisphaeriales</taxon>
        <taxon>Apiosporaceae</taxon>
        <taxon>Apiospora</taxon>
    </lineage>
</organism>
<dbReference type="Proteomes" id="UP001392437">
    <property type="component" value="Unassembled WGS sequence"/>
</dbReference>
<name>A0AAW0Q8S1_9PEZI</name>
<accession>A0AAW0Q8S1</accession>
<protein>
    <submittedName>
        <fullName evidence="2">Uncharacterized protein</fullName>
    </submittedName>
</protein>
<evidence type="ECO:0000256" key="1">
    <source>
        <dbReference type="SAM" id="MobiDB-lite"/>
    </source>
</evidence>
<sequence>MRAPVETQWEKEMRSVLGTKACGSTQEEAMLPLHWKSGWSPATLKAFLQEAVHCAVPGVVPRLQSSLPGNIIWQKFTPGTLTDAPYDLTLEKLAVGGAQGTIECLVTQERLIAYKCYIFVRIWMAQRAQLWHAHHEALFRARFTDESLEVVKNSRTFAELCMAIESLVEEPISTPPVVIVRSPIYPRPVPRQRRTVTSAREEDGGHLNKTTTGSIIQHPTPAREKDGGHSNSDMLDGYHS</sequence>
<dbReference type="AlphaFoldDB" id="A0AAW0Q8S1"/>